<accession>A0A1I3ERJ4</accession>
<gene>
    <name evidence="1" type="ORF">SAMN04487861_11141</name>
</gene>
<dbReference type="Proteomes" id="UP000183639">
    <property type="component" value="Unassembled WGS sequence"/>
</dbReference>
<dbReference type="AlphaFoldDB" id="A0A1I3ERJ4"/>
<sequence length="74" mass="8555">MERYYMPKSNCAQIFMPFDVLAGFLQIEEEITLVCSKFGEQRRVHGRLKKIDYAWRQLVLDCGVVDADAVVAIE</sequence>
<evidence type="ECO:0000313" key="2">
    <source>
        <dbReference type="Proteomes" id="UP000183639"/>
    </source>
</evidence>
<reference evidence="1 2" key="1">
    <citation type="submission" date="2016-10" db="EMBL/GenBank/DDBJ databases">
        <authorList>
            <person name="de Groot N.N."/>
        </authorList>
    </citation>
    <scope>NUCLEOTIDE SEQUENCE [LARGE SCALE GENOMIC DNA]</scope>
    <source>
        <strain evidence="1 2">Z108</strain>
    </source>
</reference>
<organism evidence="1 2">
    <name type="scientific">Selenomonas ruminantium</name>
    <dbReference type="NCBI Taxonomy" id="971"/>
    <lineage>
        <taxon>Bacteria</taxon>
        <taxon>Bacillati</taxon>
        <taxon>Bacillota</taxon>
        <taxon>Negativicutes</taxon>
        <taxon>Selenomonadales</taxon>
        <taxon>Selenomonadaceae</taxon>
        <taxon>Selenomonas</taxon>
    </lineage>
</organism>
<protein>
    <submittedName>
        <fullName evidence="1">Uncharacterized protein</fullName>
    </submittedName>
</protein>
<proteinExistence type="predicted"/>
<name>A0A1I3ERJ4_SELRU</name>
<evidence type="ECO:0000313" key="1">
    <source>
        <dbReference type="EMBL" id="SFI01261.1"/>
    </source>
</evidence>
<dbReference type="EMBL" id="FOQK01000011">
    <property type="protein sequence ID" value="SFI01261.1"/>
    <property type="molecule type" value="Genomic_DNA"/>
</dbReference>
<dbReference type="RefSeq" id="WP_075443396.1">
    <property type="nucleotide sequence ID" value="NZ_FOQK01000011.1"/>
</dbReference>